<dbReference type="InterPro" id="IPR050667">
    <property type="entry name" value="PPR-containing_protein"/>
</dbReference>
<proteinExistence type="evidence at transcript level"/>
<dbReference type="NCBIfam" id="TIGR00756">
    <property type="entry name" value="PPR"/>
    <property type="match status" value="8"/>
</dbReference>
<feature type="repeat" description="PPR" evidence="3">
    <location>
        <begin position="426"/>
        <end position="460"/>
    </location>
</feature>
<feature type="repeat" description="PPR" evidence="3">
    <location>
        <begin position="390"/>
        <end position="425"/>
    </location>
</feature>
<feature type="repeat" description="PPR" evidence="3">
    <location>
        <begin position="355"/>
        <end position="389"/>
    </location>
</feature>
<keyword evidence="2" id="KW-0677">Repeat</keyword>
<reference evidence="4" key="2">
    <citation type="submission" date="2018-02" db="EMBL/GenBank/DDBJ databases">
        <authorList>
            <person name="Li H.Q."/>
            <person name="Lu S.F."/>
        </authorList>
    </citation>
    <scope>NUCLEOTIDE SEQUENCE</scope>
</reference>
<organism evidence="4">
    <name type="scientific">Salvia miltiorrhiza</name>
    <name type="common">Chinese sage</name>
    <dbReference type="NCBI Taxonomy" id="226208"/>
    <lineage>
        <taxon>Eukaryota</taxon>
        <taxon>Viridiplantae</taxon>
        <taxon>Streptophyta</taxon>
        <taxon>Embryophyta</taxon>
        <taxon>Tracheophyta</taxon>
        <taxon>Spermatophyta</taxon>
        <taxon>Magnoliopsida</taxon>
        <taxon>eudicotyledons</taxon>
        <taxon>Gunneridae</taxon>
        <taxon>Pentapetalae</taxon>
        <taxon>asterids</taxon>
        <taxon>lamiids</taxon>
        <taxon>Lamiales</taxon>
        <taxon>Lamiaceae</taxon>
        <taxon>Nepetoideae</taxon>
        <taxon>Mentheae</taxon>
        <taxon>Salviinae</taxon>
        <taxon>Salvia</taxon>
        <taxon>Salvia incertae sedis</taxon>
    </lineage>
</organism>
<dbReference type="AlphaFoldDB" id="A0A678WD96"/>
<dbReference type="EMBL" id="MH004735">
    <property type="protein sequence ID" value="AYM00735.1"/>
    <property type="molecule type" value="mRNA"/>
</dbReference>
<reference evidence="4" key="1">
    <citation type="journal article" date="2018" name="Molecules">
        <title>The Pentatricopeptide Repeat Gene Family in Salvia miltiorrhiza: Genome-Wide Characterization and Expression Analysis.</title>
        <authorList>
            <person name="Li H."/>
            <person name="Li C."/>
            <person name="Deng Y."/>
            <person name="Jiang X."/>
            <person name="Lu S."/>
        </authorList>
    </citation>
    <scope>NUCLEOTIDE SEQUENCE</scope>
</reference>
<accession>A0A678WD96</accession>
<dbReference type="Pfam" id="PF13041">
    <property type="entry name" value="PPR_2"/>
    <property type="match status" value="4"/>
</dbReference>
<protein>
    <submittedName>
        <fullName evidence="4">Pentatricopeptide repeat protein</fullName>
    </submittedName>
</protein>
<dbReference type="InterPro" id="IPR011990">
    <property type="entry name" value="TPR-like_helical_dom_sf"/>
</dbReference>
<feature type="repeat" description="PPR" evidence="3">
    <location>
        <begin position="320"/>
        <end position="354"/>
    </location>
</feature>
<feature type="repeat" description="PPR" evidence="3">
    <location>
        <begin position="249"/>
        <end position="284"/>
    </location>
</feature>
<feature type="repeat" description="PPR" evidence="3">
    <location>
        <begin position="285"/>
        <end position="319"/>
    </location>
</feature>
<dbReference type="PROSITE" id="PS51375">
    <property type="entry name" value="PPR"/>
    <property type="match status" value="9"/>
</dbReference>
<evidence type="ECO:0000256" key="1">
    <source>
        <dbReference type="ARBA" id="ARBA00007626"/>
    </source>
</evidence>
<dbReference type="PANTHER" id="PTHR47939">
    <property type="entry name" value="MEMBRANE-ASSOCIATED SALT-INDUCIBLE PROTEIN-LIKE"/>
    <property type="match status" value="1"/>
</dbReference>
<feature type="repeat" description="PPR" evidence="3">
    <location>
        <begin position="214"/>
        <end position="248"/>
    </location>
</feature>
<comment type="similarity">
    <text evidence="1">Belongs to the PPR family. P subfamily.</text>
</comment>
<name>A0A678WD96_SALMI</name>
<dbReference type="PANTHER" id="PTHR47939:SF13">
    <property type="entry name" value="OS03G0201400 PROTEIN"/>
    <property type="match status" value="1"/>
</dbReference>
<feature type="repeat" description="PPR" evidence="3">
    <location>
        <begin position="103"/>
        <end position="137"/>
    </location>
</feature>
<dbReference type="Gene3D" id="1.25.40.10">
    <property type="entry name" value="Tetratricopeptide repeat domain"/>
    <property type="match status" value="4"/>
</dbReference>
<evidence type="ECO:0000313" key="4">
    <source>
        <dbReference type="EMBL" id="AYM00735.1"/>
    </source>
</evidence>
<dbReference type="InterPro" id="IPR002885">
    <property type="entry name" value="PPR_rpt"/>
</dbReference>
<sequence>MQLRAPKVRFSKIFATASFHGHARIESSRSASASTCWFIKVVSTSCIHLSRSLDFLETDYFRDNLNSLVAYGVVHRIHSRLNNPSLAFEFFRYSRLNLKLIHLESTYDLLLRSLCEKGVHDSAAAVYECMKIDGFWPNSSVLDVLVSALANAGKFRTAEEILIAEAEFCNEKEKRVSSFVYNNYLSILVNRNRINEAVVFFREHILRLRSFDPDTCSFNIVVRGLCRTSKVEKAFEFFDAMRDFDCYPDLVTYNTLINGFCSVGRVDRAEELLGEVKLQSGFSPNVVTYTTLISGYCKSGKLDGAVTILDEMINNGVRPNLFTFNAIINGFGRKGELASAMKMYERMVSGGFHPDVITFTSLIDGYCRLGDLAQGMRFWDDMSERKVPPNIFTFSILISALCKVNRLNEARDLLNQLNKREDIVPEPFVYNPVIDGYCKVGNVDEANVVVAEMEAKGCIHDKMTFTILILGHCMKGRVFEGIGLYKKMVSVGCVPDNITVRSLISCLRKAGMAREANEIELGALNDVHLGSSSETTTAIGKMNAPMAV</sequence>
<feature type="repeat" description="PPR" evidence="3">
    <location>
        <begin position="461"/>
        <end position="495"/>
    </location>
</feature>
<evidence type="ECO:0000256" key="3">
    <source>
        <dbReference type="PROSITE-ProRule" id="PRU00708"/>
    </source>
</evidence>
<evidence type="ECO:0000256" key="2">
    <source>
        <dbReference type="ARBA" id="ARBA00022737"/>
    </source>
</evidence>
<dbReference type="Pfam" id="PF01535">
    <property type="entry name" value="PPR"/>
    <property type="match status" value="1"/>
</dbReference>